<dbReference type="OrthoDB" id="615715at2"/>
<dbReference type="Gene3D" id="3.50.50.60">
    <property type="entry name" value="FAD/NAD(P)-binding domain"/>
    <property type="match status" value="1"/>
</dbReference>
<dbReference type="SUPFAM" id="SSF51905">
    <property type="entry name" value="FAD/NAD(P)-binding domain"/>
    <property type="match status" value="1"/>
</dbReference>
<dbReference type="EMBL" id="FNVU01000006">
    <property type="protein sequence ID" value="SEG56184.1"/>
    <property type="molecule type" value="Genomic_DNA"/>
</dbReference>
<dbReference type="GO" id="GO:0008734">
    <property type="term" value="F:L-aspartate oxidase activity"/>
    <property type="evidence" value="ECO:0007669"/>
    <property type="project" value="InterPro"/>
</dbReference>
<organism evidence="1 2">
    <name type="scientific">Actinacidiphila yanglinensis</name>
    <dbReference type="NCBI Taxonomy" id="310779"/>
    <lineage>
        <taxon>Bacteria</taxon>
        <taxon>Bacillati</taxon>
        <taxon>Actinomycetota</taxon>
        <taxon>Actinomycetes</taxon>
        <taxon>Kitasatosporales</taxon>
        <taxon>Streptomycetaceae</taxon>
        <taxon>Actinacidiphila</taxon>
    </lineage>
</organism>
<sequence length="560" mass="61237">MREDRCDVLVVGGGLGGVAAALAAARRGRDVVLTEATDWIGGQLTTQGVPPDEHPWIEEFGCTRGYRALRDGIRAYYRRNYPLSAAAAAAPRLNPGAGRVSRICHEPRVAVAVLEEMLAPYRAAGRIRLLTGRTPVAVARDGDRITSVTLQDANGRDTEIAAPYTIDATELGELLELGAVEHVTGAESAAVTGEPHALDGEPEPLDQQAVSWCFALEYRPGEDHTVDRPREYAFWRDRRDGFWPGPQLNWAEVDPWDLTEHRRALFEDGSGRPDGFGLWDFRRVLSRANFAESAGIGDVTLVNWAHIDYWLGPIVGVLPEERDRHLAGARQLSLSFLHWMQTEAPNSRGGTGFPGLRLRPDVLGTSDGLAKAPYVREARRIQAEFTVTENHVGSQARERRAGAARFGGRSGGTSGSIVGGQHDGEFAAEFADTVGIGSYRIDLHPSTGGKRGPRTFVDIETWPFQIPLGALLPVRVDNLLPAAKNIGTTHITNGCYRLHPIEWNIGEVAGTLAAHCLDTGLIPRQIRSRPDRLADFQRLLAADGVELAWPRGVRGLKEYY</sequence>
<gene>
    <name evidence="1" type="ORF">SAMN05216223_106258</name>
</gene>
<dbReference type="AlphaFoldDB" id="A0A1H6B6M4"/>
<dbReference type="GO" id="GO:0009435">
    <property type="term" value="P:NAD+ biosynthetic process"/>
    <property type="evidence" value="ECO:0007669"/>
    <property type="project" value="InterPro"/>
</dbReference>
<dbReference type="Pfam" id="PF12831">
    <property type="entry name" value="FAD_oxidored"/>
    <property type="match status" value="1"/>
</dbReference>
<dbReference type="InterPro" id="IPR005288">
    <property type="entry name" value="NadB"/>
</dbReference>
<protein>
    <submittedName>
        <fullName evidence="1">FAD dependent oxidoreductase</fullName>
    </submittedName>
</protein>
<dbReference type="PANTHER" id="PTHR42716:SF1">
    <property type="entry name" value="SLL0471 PROTEIN"/>
    <property type="match status" value="1"/>
</dbReference>
<evidence type="ECO:0000313" key="1">
    <source>
        <dbReference type="EMBL" id="SEG56184.1"/>
    </source>
</evidence>
<name>A0A1H6B6M4_9ACTN</name>
<dbReference type="Proteomes" id="UP000236754">
    <property type="component" value="Unassembled WGS sequence"/>
</dbReference>
<reference evidence="1 2" key="1">
    <citation type="submission" date="2016-10" db="EMBL/GenBank/DDBJ databases">
        <authorList>
            <person name="de Groot N.N."/>
        </authorList>
    </citation>
    <scope>NUCLEOTIDE SEQUENCE [LARGE SCALE GENOMIC DNA]</scope>
    <source>
        <strain evidence="1 2">CGMCC 4.2023</strain>
    </source>
</reference>
<proteinExistence type="predicted"/>
<accession>A0A1H6B6M4</accession>
<keyword evidence="2" id="KW-1185">Reference proteome</keyword>
<dbReference type="InterPro" id="IPR036188">
    <property type="entry name" value="FAD/NAD-bd_sf"/>
</dbReference>
<evidence type="ECO:0000313" key="2">
    <source>
        <dbReference type="Proteomes" id="UP000236754"/>
    </source>
</evidence>
<dbReference type="RefSeq" id="WP_103886529.1">
    <property type="nucleotide sequence ID" value="NZ_FNVU01000006.1"/>
</dbReference>
<dbReference type="PANTHER" id="PTHR42716">
    <property type="entry name" value="L-ASPARTATE OXIDASE"/>
    <property type="match status" value="1"/>
</dbReference>
<dbReference type="PRINTS" id="PR00411">
    <property type="entry name" value="PNDRDTASEI"/>
</dbReference>